<gene>
    <name evidence="5 7" type="primary">rplD</name>
    <name evidence="7" type="ORF">KTA_17170</name>
</gene>
<dbReference type="Pfam" id="PF00573">
    <property type="entry name" value="Ribosomal_L4"/>
    <property type="match status" value="1"/>
</dbReference>
<dbReference type="NCBIfam" id="TIGR03953">
    <property type="entry name" value="rplD_bact"/>
    <property type="match status" value="1"/>
</dbReference>
<dbReference type="GO" id="GO:1990904">
    <property type="term" value="C:ribonucleoprotein complex"/>
    <property type="evidence" value="ECO:0007669"/>
    <property type="project" value="UniProtKB-KW"/>
</dbReference>
<comment type="function">
    <text evidence="5">Forms part of the polypeptide exit tunnel.</text>
</comment>
<evidence type="ECO:0000256" key="1">
    <source>
        <dbReference type="ARBA" id="ARBA00010528"/>
    </source>
</evidence>
<dbReference type="SUPFAM" id="SSF52166">
    <property type="entry name" value="Ribosomal protein L4"/>
    <property type="match status" value="1"/>
</dbReference>
<keyword evidence="5" id="KW-0699">rRNA-binding</keyword>
<feature type="region of interest" description="Disordered" evidence="6">
    <location>
        <begin position="219"/>
        <end position="257"/>
    </location>
</feature>
<dbReference type="InterPro" id="IPR002136">
    <property type="entry name" value="Ribosomal_uL4"/>
</dbReference>
<evidence type="ECO:0000256" key="6">
    <source>
        <dbReference type="SAM" id="MobiDB-lite"/>
    </source>
</evidence>
<reference evidence="7" key="1">
    <citation type="submission" date="2018-12" db="EMBL/GenBank/DDBJ databases">
        <title>Novel natural products biosynthetic potential of the class Ktedonobacteria.</title>
        <authorList>
            <person name="Zheng Y."/>
            <person name="Saitou A."/>
            <person name="Wang C.M."/>
            <person name="Toyoda A."/>
            <person name="Minakuchi Y."/>
            <person name="Sekiguchi Y."/>
            <person name="Ueda K."/>
            <person name="Takano H."/>
            <person name="Sakai Y."/>
            <person name="Yokota A."/>
            <person name="Yabe S."/>
        </authorList>
    </citation>
    <scope>NUCLEOTIDE SEQUENCE</scope>
    <source>
        <strain evidence="7">A3-2</strain>
    </source>
</reference>
<evidence type="ECO:0000313" key="7">
    <source>
        <dbReference type="EMBL" id="BBH93518.1"/>
    </source>
</evidence>
<evidence type="ECO:0000256" key="4">
    <source>
        <dbReference type="ARBA" id="ARBA00035244"/>
    </source>
</evidence>
<comment type="function">
    <text evidence="5">One of the primary rRNA binding proteins, this protein initially binds near the 5'-end of the 23S rRNA. It is important during the early stages of 50S assembly. It makes multiple contacts with different domains of the 23S rRNA in the assembled 50S subunit and ribosome.</text>
</comment>
<dbReference type="GO" id="GO:0019843">
    <property type="term" value="F:rRNA binding"/>
    <property type="evidence" value="ECO:0007669"/>
    <property type="project" value="UniProtKB-UniRule"/>
</dbReference>
<comment type="subunit">
    <text evidence="5">Part of the 50S ribosomal subunit.</text>
</comment>
<proteinExistence type="inferred from homology"/>
<dbReference type="EMBL" id="AP019377">
    <property type="protein sequence ID" value="BBH93518.1"/>
    <property type="molecule type" value="Genomic_DNA"/>
</dbReference>
<dbReference type="PANTHER" id="PTHR10746">
    <property type="entry name" value="50S RIBOSOMAL PROTEIN L4"/>
    <property type="match status" value="1"/>
</dbReference>
<dbReference type="InterPro" id="IPR013005">
    <property type="entry name" value="Ribosomal_uL4-like"/>
</dbReference>
<evidence type="ECO:0000256" key="3">
    <source>
        <dbReference type="ARBA" id="ARBA00023274"/>
    </source>
</evidence>
<dbReference type="GO" id="GO:0003735">
    <property type="term" value="F:structural constituent of ribosome"/>
    <property type="evidence" value="ECO:0007669"/>
    <property type="project" value="InterPro"/>
</dbReference>
<dbReference type="Gene3D" id="3.40.1370.10">
    <property type="match status" value="1"/>
</dbReference>
<protein>
    <recommendedName>
        <fullName evidence="4 5">Large ribosomal subunit protein uL4</fullName>
    </recommendedName>
</protein>
<evidence type="ECO:0000256" key="5">
    <source>
        <dbReference type="HAMAP-Rule" id="MF_01328"/>
    </source>
</evidence>
<dbReference type="HAMAP" id="MF_01328_B">
    <property type="entry name" value="Ribosomal_uL4_B"/>
    <property type="match status" value="1"/>
</dbReference>
<feature type="region of interest" description="Disordered" evidence="6">
    <location>
        <begin position="44"/>
        <end position="76"/>
    </location>
</feature>
<evidence type="ECO:0000256" key="2">
    <source>
        <dbReference type="ARBA" id="ARBA00022980"/>
    </source>
</evidence>
<dbReference type="GO" id="GO:0005840">
    <property type="term" value="C:ribosome"/>
    <property type="evidence" value="ECO:0007669"/>
    <property type="project" value="UniProtKB-KW"/>
</dbReference>
<keyword evidence="3 5" id="KW-0687">Ribonucleoprotein</keyword>
<accession>A0A455T0Y4</accession>
<organism evidence="7">
    <name type="scientific">Thermogemmatispora argillosa</name>
    <dbReference type="NCBI Taxonomy" id="2045280"/>
    <lineage>
        <taxon>Bacteria</taxon>
        <taxon>Bacillati</taxon>
        <taxon>Chloroflexota</taxon>
        <taxon>Ktedonobacteria</taxon>
        <taxon>Thermogemmatisporales</taxon>
        <taxon>Thermogemmatisporaceae</taxon>
        <taxon>Thermogemmatispora</taxon>
    </lineage>
</organism>
<name>A0A455T0Y4_9CHLR</name>
<dbReference type="GO" id="GO:0006412">
    <property type="term" value="P:translation"/>
    <property type="evidence" value="ECO:0007669"/>
    <property type="project" value="UniProtKB-UniRule"/>
</dbReference>
<keyword evidence="2 5" id="KW-0689">Ribosomal protein</keyword>
<comment type="similarity">
    <text evidence="1 5">Belongs to the universal ribosomal protein uL4 family.</text>
</comment>
<dbReference type="InterPro" id="IPR023574">
    <property type="entry name" value="Ribosomal_uL4_dom_sf"/>
</dbReference>
<sequence length="257" mass="28544">MPSTTVYNMAGEAVGELELNEQVFGITPHIPVLHQVVTAQLVNRRQGTVSTKRRGEVSGGNKKPYRQKGTGRARQGSIRAPHFRHGGVVFGPRPRVYHHDVPRKMRRLAIRSALSDKVANNRLIVVDRLQLERPRTKDMLEVLNKLPVGDSKRVLLMLPRRDENVLLSARNIPGTKVEHVCAINVVELLKHDSVIMPVPAVRWLEYVFGEGLSAEEASRRIAEAEGEVEAQAETAAHVEPQNEANADTEGTGDSKEE</sequence>
<keyword evidence="5" id="KW-0694">RNA-binding</keyword>
<dbReference type="PANTHER" id="PTHR10746:SF6">
    <property type="entry name" value="LARGE RIBOSOMAL SUBUNIT PROTEIN UL4M"/>
    <property type="match status" value="1"/>
</dbReference>
<dbReference type="AlphaFoldDB" id="A0A455T0Y4"/>